<dbReference type="RefSeq" id="WP_135573619.1">
    <property type="nucleotide sequence ID" value="NZ_RQGK01000064.1"/>
</dbReference>
<evidence type="ECO:0000256" key="2">
    <source>
        <dbReference type="ARBA" id="ARBA00004370"/>
    </source>
</evidence>
<dbReference type="EMBL" id="RQGM01000076">
    <property type="protein sequence ID" value="TGL79237.1"/>
    <property type="molecule type" value="Genomic_DNA"/>
</dbReference>
<dbReference type="PANTHER" id="PTHR43065">
    <property type="entry name" value="SENSOR HISTIDINE KINASE"/>
    <property type="match status" value="1"/>
</dbReference>
<dbReference type="PRINTS" id="PR00344">
    <property type="entry name" value="BCTRLSENSOR"/>
</dbReference>
<dbReference type="SUPFAM" id="SSF55874">
    <property type="entry name" value="ATPase domain of HSP90 chaperone/DNA topoisomerase II/histidine kinase"/>
    <property type="match status" value="1"/>
</dbReference>
<dbReference type="CDD" id="cd12913">
    <property type="entry name" value="PDC1_MCP_like"/>
    <property type="match status" value="1"/>
</dbReference>
<dbReference type="Gene3D" id="3.30.565.10">
    <property type="entry name" value="Histidine kinase-like ATPase, C-terminal domain"/>
    <property type="match status" value="1"/>
</dbReference>
<evidence type="ECO:0000259" key="10">
    <source>
        <dbReference type="PROSITE" id="PS50885"/>
    </source>
</evidence>
<dbReference type="CDD" id="cd00082">
    <property type="entry name" value="HisKA"/>
    <property type="match status" value="1"/>
</dbReference>
<dbReference type="PANTHER" id="PTHR43065:SF48">
    <property type="entry name" value="HISTIDINE KINASE"/>
    <property type="match status" value="1"/>
</dbReference>
<comment type="subcellular location">
    <subcellularLocation>
        <location evidence="2">Membrane</location>
    </subcellularLocation>
</comment>
<protein>
    <recommendedName>
        <fullName evidence="3">histidine kinase</fullName>
        <ecNumber evidence="3">2.7.13.3</ecNumber>
    </recommendedName>
</protein>
<evidence type="ECO:0000256" key="1">
    <source>
        <dbReference type="ARBA" id="ARBA00000085"/>
    </source>
</evidence>
<dbReference type="PROSITE" id="PS50885">
    <property type="entry name" value="HAMP"/>
    <property type="match status" value="1"/>
</dbReference>
<evidence type="ECO:0000313" key="11">
    <source>
        <dbReference type="EMBL" id="TGL79237.1"/>
    </source>
</evidence>
<feature type="domain" description="Histidine kinase" evidence="9">
    <location>
        <begin position="767"/>
        <end position="875"/>
    </location>
</feature>
<name>A0A6N4QTW5_9LEPT</name>
<dbReference type="InterPro" id="IPR004358">
    <property type="entry name" value="Sig_transdc_His_kin-like_C"/>
</dbReference>
<dbReference type="SMART" id="SM00304">
    <property type="entry name" value="HAMP"/>
    <property type="match status" value="1"/>
</dbReference>
<dbReference type="InterPro" id="IPR005467">
    <property type="entry name" value="His_kinase_dom"/>
</dbReference>
<dbReference type="SUPFAM" id="SSF158472">
    <property type="entry name" value="HAMP domain-like"/>
    <property type="match status" value="1"/>
</dbReference>
<evidence type="ECO:0000259" key="9">
    <source>
        <dbReference type="PROSITE" id="PS50109"/>
    </source>
</evidence>
<feature type="domain" description="HAMP" evidence="10">
    <location>
        <begin position="326"/>
        <end position="378"/>
    </location>
</feature>
<keyword evidence="5" id="KW-0808">Transferase</keyword>
<dbReference type="Pfam" id="PF02518">
    <property type="entry name" value="HATPase_c"/>
    <property type="match status" value="1"/>
</dbReference>
<keyword evidence="8" id="KW-1133">Transmembrane helix</keyword>
<keyword evidence="4" id="KW-0597">Phosphoprotein</keyword>
<dbReference type="InterPro" id="IPR036890">
    <property type="entry name" value="HATPase_C_sf"/>
</dbReference>
<dbReference type="SUPFAM" id="SSF47384">
    <property type="entry name" value="Homodimeric domain of signal transducing histidine kinase"/>
    <property type="match status" value="1"/>
</dbReference>
<proteinExistence type="predicted"/>
<dbReference type="InterPro" id="IPR003660">
    <property type="entry name" value="HAMP_dom"/>
</dbReference>
<dbReference type="GO" id="GO:0016020">
    <property type="term" value="C:membrane"/>
    <property type="evidence" value="ECO:0007669"/>
    <property type="project" value="UniProtKB-SubCell"/>
</dbReference>
<evidence type="ECO:0000256" key="4">
    <source>
        <dbReference type="ARBA" id="ARBA00022553"/>
    </source>
</evidence>
<keyword evidence="8" id="KW-0472">Membrane</keyword>
<evidence type="ECO:0000256" key="8">
    <source>
        <dbReference type="SAM" id="Phobius"/>
    </source>
</evidence>
<evidence type="ECO:0000313" key="12">
    <source>
        <dbReference type="Proteomes" id="UP000297613"/>
    </source>
</evidence>
<evidence type="ECO:0000256" key="6">
    <source>
        <dbReference type="ARBA" id="ARBA00022777"/>
    </source>
</evidence>
<dbReference type="SMART" id="SM00387">
    <property type="entry name" value="HATPase_c"/>
    <property type="match status" value="1"/>
</dbReference>
<keyword evidence="8" id="KW-0812">Transmembrane</keyword>
<feature type="coiled-coil region" evidence="7">
    <location>
        <begin position="529"/>
        <end position="556"/>
    </location>
</feature>
<dbReference type="CDD" id="cd06225">
    <property type="entry name" value="HAMP"/>
    <property type="match status" value="1"/>
</dbReference>
<dbReference type="Gene3D" id="3.30.450.20">
    <property type="entry name" value="PAS domain"/>
    <property type="match status" value="3"/>
</dbReference>
<sequence length="895" mass="101281">MSLRKKITLYLSGAVLSAFLLITIGQAILTYTEFKKDERRIVLIESIRVQREVEVSFGRPFDRLLGIRDVAQISKQSRGEILALLKTLASEYDLVFGTWTIWEPNAFDGSDTRYKNALFHDSTGRLNYYVNKSDSPKDLRVDLNVDYESENDKSSKFYFAPKRTKKDVVVSPYLYYAGNHRIWIVSLITPILRNGVFAGVFGVDYILKDISEKMKSFKPLQGKGYARIIFPDGTFLPPTVGDEPPVPSEEFLKKETGETHTLDEERYYRAILPMRFSSSGTQLYIEVGIPHSIFYDELASLILKNTILIFVFSLIALGALNFALKKWFLNGLSQAEAFSKEIEKGNLNAAIPHTEDDELGTLVNSLDSMRRSLKNVLAELQLSNAIIGKNNEKLRMALVGAGMATWELDFKSGIIFFPEGEVSFLSVNESRKMKVKDFLKRFHRAQRMEMLRYVQKFLYGSSNEIEILFPNVLPEGVRWFRARGGWGNSNEVPNREKLSGTLSGIVFDVTDWRQAEDLRKANGEILIRTRIIEIQKKELEDALQELKNAQNKLIASEKWASLGQLVTSIAHEINNPLGAIKAGLQTIEAVSQSFQNKIFQVSVTIPRLGEEDRNSFFEIYAIAMDSKEPPLGFKMRQQAKSLENALNFYNILHAERVSILLTELGLQDVHERWAPFLNHPDVFELLGFIDSTLSFLRNISVMRLSVEKTRKTVFALSSYSSLSANRSPRPIQIGRSIQKVLETNLKLSLRDTLIRIKLSNLPTIDCDPEEITQVWTHLILNAVQATGGTGTVDIYGSVIPDRNRVQIFIQDDGPGIRKEIQSKIFDPFFSTKEQGEGIGLGLDICKRILEKYDGSIELVSSSVGACFRIEFPISNSYLVNPSSEELKSSSIKEEV</sequence>
<keyword evidence="6" id="KW-0418">Kinase</keyword>
<comment type="catalytic activity">
    <reaction evidence="1">
        <text>ATP + protein L-histidine = ADP + protein N-phospho-L-histidine.</text>
        <dbReference type="EC" id="2.7.13.3"/>
    </reaction>
</comment>
<comment type="caution">
    <text evidence="11">The sequence shown here is derived from an EMBL/GenBank/DDBJ whole genome shotgun (WGS) entry which is preliminary data.</text>
</comment>
<dbReference type="Proteomes" id="UP000297613">
    <property type="component" value="Unassembled WGS sequence"/>
</dbReference>
<dbReference type="InterPro" id="IPR003661">
    <property type="entry name" value="HisK_dim/P_dom"/>
</dbReference>
<dbReference type="Gene3D" id="6.10.340.10">
    <property type="match status" value="1"/>
</dbReference>
<evidence type="ECO:0000256" key="7">
    <source>
        <dbReference type="SAM" id="Coils"/>
    </source>
</evidence>
<dbReference type="PROSITE" id="PS50109">
    <property type="entry name" value="HIS_KIN"/>
    <property type="match status" value="1"/>
</dbReference>
<gene>
    <name evidence="11" type="ORF">EHQ83_18500</name>
</gene>
<dbReference type="EC" id="2.7.13.3" evidence="3"/>
<reference evidence="11 12" key="1">
    <citation type="journal article" date="2019" name="PLoS Negl. Trop. Dis.">
        <title>Revisiting the worldwide diversity of Leptospira species in the environment.</title>
        <authorList>
            <person name="Vincent A.T."/>
            <person name="Schiettekatte O."/>
            <person name="Bourhy P."/>
            <person name="Veyrier F.J."/>
            <person name="Picardeau M."/>
        </authorList>
    </citation>
    <scope>NUCLEOTIDE SEQUENCE [LARGE SCALE GENOMIC DNA]</scope>
    <source>
        <strain evidence="11 12">201702445</strain>
    </source>
</reference>
<dbReference type="GO" id="GO:0000155">
    <property type="term" value="F:phosphorelay sensor kinase activity"/>
    <property type="evidence" value="ECO:0007669"/>
    <property type="project" value="InterPro"/>
</dbReference>
<feature type="transmembrane region" description="Helical" evidence="8">
    <location>
        <begin position="307"/>
        <end position="324"/>
    </location>
</feature>
<dbReference type="Gene3D" id="1.10.287.130">
    <property type="match status" value="1"/>
</dbReference>
<dbReference type="AlphaFoldDB" id="A0A6N4QTW5"/>
<evidence type="ECO:0000256" key="3">
    <source>
        <dbReference type="ARBA" id="ARBA00012438"/>
    </source>
</evidence>
<keyword evidence="7" id="KW-0175">Coiled coil</keyword>
<evidence type="ECO:0000256" key="5">
    <source>
        <dbReference type="ARBA" id="ARBA00022679"/>
    </source>
</evidence>
<dbReference type="InterPro" id="IPR036097">
    <property type="entry name" value="HisK_dim/P_sf"/>
</dbReference>
<organism evidence="11 12">
    <name type="scientific">Leptospira yasudae</name>
    <dbReference type="NCBI Taxonomy" id="2202201"/>
    <lineage>
        <taxon>Bacteria</taxon>
        <taxon>Pseudomonadati</taxon>
        <taxon>Spirochaetota</taxon>
        <taxon>Spirochaetia</taxon>
        <taxon>Leptospirales</taxon>
        <taxon>Leptospiraceae</taxon>
        <taxon>Leptospira</taxon>
    </lineage>
</organism>
<dbReference type="InterPro" id="IPR003594">
    <property type="entry name" value="HATPase_dom"/>
</dbReference>
<accession>A0A6N4QTW5</accession>
<dbReference type="Pfam" id="PF00672">
    <property type="entry name" value="HAMP"/>
    <property type="match status" value="1"/>
</dbReference>